<organism evidence="3">
    <name type="scientific">marine sediment metagenome</name>
    <dbReference type="NCBI Taxonomy" id="412755"/>
    <lineage>
        <taxon>unclassified sequences</taxon>
        <taxon>metagenomes</taxon>
        <taxon>ecological metagenomes</taxon>
    </lineage>
</organism>
<dbReference type="InterPro" id="IPR013154">
    <property type="entry name" value="ADH-like_N"/>
</dbReference>
<keyword evidence="1" id="KW-0560">Oxidoreductase</keyword>
<gene>
    <name evidence="3" type="ORF">LCGC14_2788580</name>
</gene>
<name>A0A0F8YR66_9ZZZZ</name>
<sequence>MSSIPAKQKAVQLIGPDELILNTDKDVHTPGPHQILCQVEAVGLCFSDLKLLKQFSEHARKGDIQSGIDTTILSEIPSYVSGDKPTVPGHEAVVIIVAIGDKVTDIEIGDRYLVQTDYRWLKTERSNAAFGYNFEGALQEYVLMDERVIMDPDSGQRMLIPVDDSRSASAVCLVEPWACVEDSYVTHERQSIKAGGKMIVVADEGRSIEGLAESFSPDGPPARIVAKVAEPEQRKALESLGVNLVDIEYVKTLEDAVWDDIVYFGCDAETIELLDC</sequence>
<evidence type="ECO:0000259" key="2">
    <source>
        <dbReference type="Pfam" id="PF08240"/>
    </source>
</evidence>
<dbReference type="PANTHER" id="PTHR43189:SF1">
    <property type="entry name" value="ZINC-TYPE ALCOHOL DEHYDROGENASE-LIKE PROTEIN C1198.01"/>
    <property type="match status" value="1"/>
</dbReference>
<reference evidence="3" key="1">
    <citation type="journal article" date="2015" name="Nature">
        <title>Complex archaea that bridge the gap between prokaryotes and eukaryotes.</title>
        <authorList>
            <person name="Spang A."/>
            <person name="Saw J.H."/>
            <person name="Jorgensen S.L."/>
            <person name="Zaremba-Niedzwiedzka K."/>
            <person name="Martijn J."/>
            <person name="Lind A.E."/>
            <person name="van Eijk R."/>
            <person name="Schleper C."/>
            <person name="Guy L."/>
            <person name="Ettema T.J."/>
        </authorList>
    </citation>
    <scope>NUCLEOTIDE SEQUENCE</scope>
</reference>
<comment type="caution">
    <text evidence="3">The sequence shown here is derived from an EMBL/GenBank/DDBJ whole genome shotgun (WGS) entry which is preliminary data.</text>
</comment>
<evidence type="ECO:0000256" key="1">
    <source>
        <dbReference type="ARBA" id="ARBA00023002"/>
    </source>
</evidence>
<feature type="domain" description="Alcohol dehydrogenase-like N-terminal" evidence="2">
    <location>
        <begin position="31"/>
        <end position="149"/>
    </location>
</feature>
<dbReference type="GO" id="GO:0016491">
    <property type="term" value="F:oxidoreductase activity"/>
    <property type="evidence" value="ECO:0007669"/>
    <property type="project" value="UniProtKB-KW"/>
</dbReference>
<proteinExistence type="predicted"/>
<evidence type="ECO:0000313" key="3">
    <source>
        <dbReference type="EMBL" id="KKK83918.1"/>
    </source>
</evidence>
<protein>
    <recommendedName>
        <fullName evidence="2">Alcohol dehydrogenase-like N-terminal domain-containing protein</fullName>
    </recommendedName>
</protein>
<feature type="non-terminal residue" evidence="3">
    <location>
        <position position="276"/>
    </location>
</feature>
<dbReference type="Gene3D" id="3.90.180.10">
    <property type="entry name" value="Medium-chain alcohol dehydrogenases, catalytic domain"/>
    <property type="match status" value="1"/>
</dbReference>
<dbReference type="EMBL" id="LAZR01052008">
    <property type="protein sequence ID" value="KKK83918.1"/>
    <property type="molecule type" value="Genomic_DNA"/>
</dbReference>
<dbReference type="InterPro" id="IPR011032">
    <property type="entry name" value="GroES-like_sf"/>
</dbReference>
<dbReference type="PANTHER" id="PTHR43189">
    <property type="entry name" value="ZINC-TYPE ALCOHOL DEHYDROGENASE-LIKE PROTEIN C1198.01-RELATED"/>
    <property type="match status" value="1"/>
</dbReference>
<dbReference type="Pfam" id="PF08240">
    <property type="entry name" value="ADH_N"/>
    <property type="match status" value="1"/>
</dbReference>
<dbReference type="AlphaFoldDB" id="A0A0F8YR66"/>
<accession>A0A0F8YR66</accession>
<dbReference type="SUPFAM" id="SSF50129">
    <property type="entry name" value="GroES-like"/>
    <property type="match status" value="1"/>
</dbReference>